<proteinExistence type="predicted"/>
<dbReference type="EMBL" id="JASPKY010000187">
    <property type="protein sequence ID" value="KAK9722523.1"/>
    <property type="molecule type" value="Genomic_DNA"/>
</dbReference>
<dbReference type="AlphaFoldDB" id="A0AAW1KQM2"/>
<evidence type="ECO:0000313" key="1">
    <source>
        <dbReference type="EMBL" id="KAK9722523.1"/>
    </source>
</evidence>
<dbReference type="Proteomes" id="UP001458880">
    <property type="component" value="Unassembled WGS sequence"/>
</dbReference>
<evidence type="ECO:0000313" key="2">
    <source>
        <dbReference type="Proteomes" id="UP001458880"/>
    </source>
</evidence>
<sequence>MPADDLYWSPIDFDSEESHNFYKSYIDPWDLENYAYIRQHLDSLELSSGSSSPGEQLESTSTFTYLPGDARYGSVIQSDRTAASNYAAIDEIDVVDSRDYMTKHRVSHHELPYKSKKSNDVGKCTNCN</sequence>
<keyword evidence="2" id="KW-1185">Reference proteome</keyword>
<reference evidence="1 2" key="1">
    <citation type="journal article" date="2024" name="BMC Genomics">
        <title>De novo assembly and annotation of Popillia japonica's genome with initial clues to its potential as an invasive pest.</title>
        <authorList>
            <person name="Cucini C."/>
            <person name="Boschi S."/>
            <person name="Funari R."/>
            <person name="Cardaioli E."/>
            <person name="Iannotti N."/>
            <person name="Marturano G."/>
            <person name="Paoli F."/>
            <person name="Bruttini M."/>
            <person name="Carapelli A."/>
            <person name="Frati F."/>
            <person name="Nardi F."/>
        </authorList>
    </citation>
    <scope>NUCLEOTIDE SEQUENCE [LARGE SCALE GENOMIC DNA]</scope>
    <source>
        <strain evidence="1">DMR45628</strain>
    </source>
</reference>
<accession>A0AAW1KQM2</accession>
<comment type="caution">
    <text evidence="1">The sequence shown here is derived from an EMBL/GenBank/DDBJ whole genome shotgun (WGS) entry which is preliminary data.</text>
</comment>
<gene>
    <name evidence="1" type="ORF">QE152_g19617</name>
</gene>
<protein>
    <submittedName>
        <fullName evidence="1">Uncharacterized protein</fullName>
    </submittedName>
</protein>
<name>A0AAW1KQM2_POPJA</name>
<organism evidence="1 2">
    <name type="scientific">Popillia japonica</name>
    <name type="common">Japanese beetle</name>
    <dbReference type="NCBI Taxonomy" id="7064"/>
    <lineage>
        <taxon>Eukaryota</taxon>
        <taxon>Metazoa</taxon>
        <taxon>Ecdysozoa</taxon>
        <taxon>Arthropoda</taxon>
        <taxon>Hexapoda</taxon>
        <taxon>Insecta</taxon>
        <taxon>Pterygota</taxon>
        <taxon>Neoptera</taxon>
        <taxon>Endopterygota</taxon>
        <taxon>Coleoptera</taxon>
        <taxon>Polyphaga</taxon>
        <taxon>Scarabaeiformia</taxon>
        <taxon>Scarabaeidae</taxon>
        <taxon>Rutelinae</taxon>
        <taxon>Popillia</taxon>
    </lineage>
</organism>